<name>A0AAV6G3K0_9TELE</name>
<evidence type="ECO:0000313" key="7">
    <source>
        <dbReference type="EMBL" id="KAG5269440.1"/>
    </source>
</evidence>
<gene>
    <name evidence="7" type="ORF">AALO_G00202050</name>
</gene>
<protein>
    <recommendedName>
        <fullName evidence="6">RRM domain-containing protein</fullName>
    </recommendedName>
</protein>
<keyword evidence="8" id="KW-1185">Reference proteome</keyword>
<evidence type="ECO:0000313" key="8">
    <source>
        <dbReference type="Proteomes" id="UP000823561"/>
    </source>
</evidence>
<dbReference type="InterPro" id="IPR052285">
    <property type="entry name" value="NEXT_complex_subunit"/>
</dbReference>
<dbReference type="InterPro" id="IPR000504">
    <property type="entry name" value="RRM_dom"/>
</dbReference>
<evidence type="ECO:0000259" key="6">
    <source>
        <dbReference type="PROSITE" id="PS50102"/>
    </source>
</evidence>
<evidence type="ECO:0000256" key="5">
    <source>
        <dbReference type="SAM" id="MobiDB-lite"/>
    </source>
</evidence>
<accession>A0AAV6G3K0</accession>
<organism evidence="7 8">
    <name type="scientific">Alosa alosa</name>
    <name type="common">allis shad</name>
    <dbReference type="NCBI Taxonomy" id="278164"/>
    <lineage>
        <taxon>Eukaryota</taxon>
        <taxon>Metazoa</taxon>
        <taxon>Chordata</taxon>
        <taxon>Craniata</taxon>
        <taxon>Vertebrata</taxon>
        <taxon>Euteleostomi</taxon>
        <taxon>Actinopterygii</taxon>
        <taxon>Neopterygii</taxon>
        <taxon>Teleostei</taxon>
        <taxon>Clupei</taxon>
        <taxon>Clupeiformes</taxon>
        <taxon>Clupeoidei</taxon>
        <taxon>Clupeidae</taxon>
        <taxon>Alosa</taxon>
    </lineage>
</organism>
<keyword evidence="2 4" id="KW-0694">RNA-binding</keyword>
<dbReference type="GO" id="GO:0005654">
    <property type="term" value="C:nucleoplasm"/>
    <property type="evidence" value="ECO:0007669"/>
    <property type="project" value="UniProtKB-SubCell"/>
</dbReference>
<dbReference type="InterPro" id="IPR034500">
    <property type="entry name" value="RBM7_RRM"/>
</dbReference>
<dbReference type="PANTHER" id="PTHR13798">
    <property type="entry name" value="RNA BINDING MOTIF RBM PROTEIN -RELATED"/>
    <property type="match status" value="1"/>
</dbReference>
<dbReference type="GO" id="GO:0003727">
    <property type="term" value="F:single-stranded RNA binding"/>
    <property type="evidence" value="ECO:0007669"/>
    <property type="project" value="TreeGrafter"/>
</dbReference>
<dbReference type="PANTHER" id="PTHR13798:SF11">
    <property type="entry name" value="RNA-BINDING PROTEIN 7-RELATED"/>
    <property type="match status" value="1"/>
</dbReference>
<dbReference type="InterPro" id="IPR012677">
    <property type="entry name" value="Nucleotide-bd_a/b_plait_sf"/>
</dbReference>
<feature type="region of interest" description="Disordered" evidence="5">
    <location>
        <begin position="189"/>
        <end position="263"/>
    </location>
</feature>
<reference evidence="7" key="1">
    <citation type="submission" date="2020-10" db="EMBL/GenBank/DDBJ databases">
        <title>Chromosome-scale genome assembly of the Allis shad, Alosa alosa.</title>
        <authorList>
            <person name="Margot Z."/>
            <person name="Christophe K."/>
            <person name="Cabau C."/>
            <person name="Louis A."/>
            <person name="Berthelot C."/>
            <person name="Parey E."/>
            <person name="Roest Crollius H."/>
            <person name="Montfort J."/>
            <person name="Robinson-Rechavi M."/>
            <person name="Bucao C."/>
            <person name="Bouchez O."/>
            <person name="Gislard M."/>
            <person name="Lluch J."/>
            <person name="Milhes M."/>
            <person name="Lampietro C."/>
            <person name="Lopez Roques C."/>
            <person name="Donnadieu C."/>
            <person name="Braasch I."/>
            <person name="Desvignes T."/>
            <person name="Postlethwait J."/>
            <person name="Bobe J."/>
            <person name="Guiguen Y."/>
        </authorList>
    </citation>
    <scope>NUCLEOTIDE SEQUENCE</scope>
    <source>
        <strain evidence="7">M-15738</strain>
        <tissue evidence="7">Blood</tissue>
    </source>
</reference>
<dbReference type="EMBL" id="JADWDJ010000015">
    <property type="protein sequence ID" value="KAG5269440.1"/>
    <property type="molecule type" value="Genomic_DNA"/>
</dbReference>
<comment type="caution">
    <text evidence="7">The sequence shown here is derived from an EMBL/GenBank/DDBJ whole genome shotgun (WGS) entry which is preliminary data.</text>
</comment>
<comment type="subcellular location">
    <subcellularLocation>
        <location evidence="1">Nucleus</location>
        <location evidence="1">Nucleoplasm</location>
    </subcellularLocation>
</comment>
<dbReference type="Proteomes" id="UP000823561">
    <property type="component" value="Chromosome 15"/>
</dbReference>
<feature type="region of interest" description="Disordered" evidence="5">
    <location>
        <begin position="86"/>
        <end position="132"/>
    </location>
</feature>
<keyword evidence="3" id="KW-0539">Nucleus</keyword>
<dbReference type="PROSITE" id="PS50102">
    <property type="entry name" value="RRM"/>
    <property type="match status" value="1"/>
</dbReference>
<dbReference type="CDD" id="cd12592">
    <property type="entry name" value="RRM_RBM7"/>
    <property type="match status" value="1"/>
</dbReference>
<dbReference type="Gene3D" id="3.30.70.330">
    <property type="match status" value="1"/>
</dbReference>
<feature type="compositionally biased region" description="Polar residues" evidence="5">
    <location>
        <begin position="116"/>
        <end position="132"/>
    </location>
</feature>
<evidence type="ECO:0000256" key="4">
    <source>
        <dbReference type="PROSITE-ProRule" id="PRU00176"/>
    </source>
</evidence>
<sequence>MGVLDEADRTLFVGNLDPQVTEELLFELFLQAGPLIKVKIPKDNDGRAKQFAFVNFKHEVSVPYGMELLNGTKLFGRALKIQFRSGSSHMNQEGKNPSPSNTPGRYDRPDQMGSPLFSTPPQMQRSFSSPDSLQRQALMNNMWQLQMHQLQQLNGAFPMGFPPAFGGAAGGVGGGGGGVAAESPWQLENQSSRGHRYSHQQDSGGGHHGRDQRYSDAGPERHRRDFHHHDDRSGGRNRDYPDRRRDQREGSRDTPRDGRYRRY</sequence>
<feature type="compositionally biased region" description="Basic and acidic residues" evidence="5">
    <location>
        <begin position="208"/>
        <end position="263"/>
    </location>
</feature>
<dbReference type="Pfam" id="PF00076">
    <property type="entry name" value="RRM_1"/>
    <property type="match status" value="1"/>
</dbReference>
<dbReference type="AlphaFoldDB" id="A0AAV6G3K0"/>
<evidence type="ECO:0000256" key="2">
    <source>
        <dbReference type="ARBA" id="ARBA00022884"/>
    </source>
</evidence>
<evidence type="ECO:0000256" key="3">
    <source>
        <dbReference type="ARBA" id="ARBA00023242"/>
    </source>
</evidence>
<feature type="compositionally biased region" description="Polar residues" evidence="5">
    <location>
        <begin position="86"/>
        <end position="103"/>
    </location>
</feature>
<dbReference type="GO" id="GO:0000381">
    <property type="term" value="P:regulation of alternative mRNA splicing, via spliceosome"/>
    <property type="evidence" value="ECO:0007669"/>
    <property type="project" value="TreeGrafter"/>
</dbReference>
<dbReference type="SMART" id="SM00360">
    <property type="entry name" value="RRM"/>
    <property type="match status" value="1"/>
</dbReference>
<evidence type="ECO:0000256" key="1">
    <source>
        <dbReference type="ARBA" id="ARBA00004642"/>
    </source>
</evidence>
<proteinExistence type="predicted"/>
<feature type="domain" description="RRM" evidence="6">
    <location>
        <begin position="9"/>
        <end position="86"/>
    </location>
</feature>
<dbReference type="SUPFAM" id="SSF54928">
    <property type="entry name" value="RNA-binding domain, RBD"/>
    <property type="match status" value="1"/>
</dbReference>
<dbReference type="InterPro" id="IPR035979">
    <property type="entry name" value="RBD_domain_sf"/>
</dbReference>